<accession>W2RGV4</accession>
<organism evidence="1 2">
    <name type="scientific">Phytophthora nicotianae (strain INRA-310)</name>
    <name type="common">Phytophthora parasitica</name>
    <dbReference type="NCBI Taxonomy" id="761204"/>
    <lineage>
        <taxon>Eukaryota</taxon>
        <taxon>Sar</taxon>
        <taxon>Stramenopiles</taxon>
        <taxon>Oomycota</taxon>
        <taxon>Peronosporomycetes</taxon>
        <taxon>Peronosporales</taxon>
        <taxon>Peronosporaceae</taxon>
        <taxon>Phytophthora</taxon>
    </lineage>
</organism>
<evidence type="ECO:0000313" key="2">
    <source>
        <dbReference type="Proteomes" id="UP000018817"/>
    </source>
</evidence>
<reference evidence="1 2" key="2">
    <citation type="submission" date="2013-11" db="EMBL/GenBank/DDBJ databases">
        <title>The Genome Sequence of Phytophthora parasitica INRA-310.</title>
        <authorList>
            <consortium name="The Broad Institute Genomics Platform"/>
            <person name="Russ C."/>
            <person name="Tyler B."/>
            <person name="Panabieres F."/>
            <person name="Shan W."/>
            <person name="Tripathy S."/>
            <person name="Grunwald N."/>
            <person name="Machado M."/>
            <person name="Johnson C.S."/>
            <person name="Arredondo F."/>
            <person name="Hong C."/>
            <person name="Coffey M."/>
            <person name="Young S.K."/>
            <person name="Zeng Q."/>
            <person name="Gargeya S."/>
            <person name="Fitzgerald M."/>
            <person name="Abouelleil A."/>
            <person name="Alvarado L."/>
            <person name="Chapman S.B."/>
            <person name="Gainer-Dewar J."/>
            <person name="Goldberg J."/>
            <person name="Griggs A."/>
            <person name="Gujja S."/>
            <person name="Hansen M."/>
            <person name="Howarth C."/>
            <person name="Imamovic A."/>
            <person name="Ireland A."/>
            <person name="Larimer J."/>
            <person name="McCowan C."/>
            <person name="Murphy C."/>
            <person name="Pearson M."/>
            <person name="Poon T.W."/>
            <person name="Priest M."/>
            <person name="Roberts A."/>
            <person name="Saif S."/>
            <person name="Shea T."/>
            <person name="Sykes S."/>
            <person name="Wortman J."/>
            <person name="Nusbaum C."/>
            <person name="Birren B."/>
        </authorList>
    </citation>
    <scope>NUCLEOTIDE SEQUENCE [LARGE SCALE GENOMIC DNA]</scope>
    <source>
        <strain evidence="1 2">INRA-310</strain>
    </source>
</reference>
<dbReference type="Proteomes" id="UP000018817">
    <property type="component" value="Unassembled WGS sequence"/>
</dbReference>
<name>W2RGV4_PHYN3</name>
<gene>
    <name evidence="1" type="ORF">PPTG_20791</name>
</gene>
<dbReference type="VEuPathDB" id="FungiDB:PPTG_20791"/>
<protein>
    <submittedName>
        <fullName evidence="1">Uncharacterized protein</fullName>
    </submittedName>
</protein>
<dbReference type="RefSeq" id="XP_008891238.1">
    <property type="nucleotide sequence ID" value="XM_008892990.1"/>
</dbReference>
<reference evidence="2" key="1">
    <citation type="submission" date="2011-12" db="EMBL/GenBank/DDBJ databases">
        <authorList>
            <consortium name="The Broad Institute Genome Sequencing Platform"/>
            <person name="Russ C."/>
            <person name="Tyler B."/>
            <person name="Panabieres F."/>
            <person name="Shan W."/>
            <person name="Tripathy S."/>
            <person name="Grunwald N."/>
            <person name="Machado M."/>
            <person name="Young S.K."/>
            <person name="Zeng Q."/>
            <person name="Gargeya S."/>
            <person name="Fitzgerald M."/>
            <person name="Haas B."/>
            <person name="Abouelleil A."/>
            <person name="Alvarado L."/>
            <person name="Arachchi H.M."/>
            <person name="Berlin A."/>
            <person name="Chapman S.B."/>
            <person name="Gearin G."/>
            <person name="Goldberg J."/>
            <person name="Griggs A."/>
            <person name="Gujja S."/>
            <person name="Hansen M."/>
            <person name="Heiman D."/>
            <person name="Howarth C."/>
            <person name="Larimer J."/>
            <person name="Lui A."/>
            <person name="MacDonald P.J.P."/>
            <person name="McCowen C."/>
            <person name="Montmayeur A."/>
            <person name="Murphy C."/>
            <person name="Neiman D."/>
            <person name="Pearson M."/>
            <person name="Priest M."/>
            <person name="Roberts A."/>
            <person name="Saif S."/>
            <person name="Shea T."/>
            <person name="Sisk P."/>
            <person name="Stolte C."/>
            <person name="Sykes S."/>
            <person name="Wortman J."/>
            <person name="Nusbaum C."/>
            <person name="Birren B."/>
        </authorList>
    </citation>
    <scope>NUCLEOTIDE SEQUENCE [LARGE SCALE GENOMIC DNA]</scope>
    <source>
        <strain evidence="2">INRA-310</strain>
    </source>
</reference>
<evidence type="ECO:0000313" key="1">
    <source>
        <dbReference type="EMBL" id="ETN24456.1"/>
    </source>
</evidence>
<dbReference type="AlphaFoldDB" id="W2RGV4"/>
<sequence>MTDTKHFPLSSRSIHARTYSSVTPSAFKKRMNAATAVALARFVFTGANSSKPMPPVG</sequence>
<proteinExistence type="predicted"/>
<dbReference type="EMBL" id="KI669561">
    <property type="protein sequence ID" value="ETN24456.1"/>
    <property type="molecule type" value="Genomic_DNA"/>
</dbReference>
<dbReference type="GeneID" id="20189390"/>